<name>A0A291DU51_9ENTR</name>
<protein>
    <submittedName>
        <fullName evidence="5">AraC family transcriptional regulator</fullName>
    </submittedName>
</protein>
<dbReference type="RefSeq" id="WP_061278044.1">
    <property type="nucleotide sequence ID" value="NZ_CP023525.1"/>
</dbReference>
<dbReference type="PANTHER" id="PTHR46796:SF2">
    <property type="entry name" value="TRANSCRIPTIONAL REGULATORY PROTEIN"/>
    <property type="match status" value="1"/>
</dbReference>
<dbReference type="PROSITE" id="PS01124">
    <property type="entry name" value="HTH_ARAC_FAMILY_2"/>
    <property type="match status" value="1"/>
</dbReference>
<evidence type="ECO:0000313" key="6">
    <source>
        <dbReference type="Proteomes" id="UP000217979"/>
    </source>
</evidence>
<dbReference type="Gene3D" id="1.10.10.60">
    <property type="entry name" value="Homeodomain-like"/>
    <property type="match status" value="1"/>
</dbReference>
<keyword evidence="2" id="KW-0238">DNA-binding</keyword>
<dbReference type="SUPFAM" id="SSF46689">
    <property type="entry name" value="Homeodomain-like"/>
    <property type="match status" value="2"/>
</dbReference>
<gene>
    <name evidence="5" type="ORF">CO704_04050</name>
</gene>
<dbReference type="InterPro" id="IPR009057">
    <property type="entry name" value="Homeodomain-like_sf"/>
</dbReference>
<dbReference type="Pfam" id="PF02311">
    <property type="entry name" value="AraC_binding"/>
    <property type="match status" value="1"/>
</dbReference>
<accession>A0A291DU51</accession>
<dbReference type="SMART" id="SM00342">
    <property type="entry name" value="HTH_ARAC"/>
    <property type="match status" value="1"/>
</dbReference>
<feature type="domain" description="HTH araC/xylS-type" evidence="4">
    <location>
        <begin position="175"/>
        <end position="272"/>
    </location>
</feature>
<dbReference type="GO" id="GO:0003700">
    <property type="term" value="F:DNA-binding transcription factor activity"/>
    <property type="evidence" value="ECO:0007669"/>
    <property type="project" value="InterPro"/>
</dbReference>
<dbReference type="InterPro" id="IPR037923">
    <property type="entry name" value="HTH-like"/>
</dbReference>
<dbReference type="EMBL" id="CP023525">
    <property type="protein sequence ID" value="ATF91317.1"/>
    <property type="molecule type" value="Genomic_DNA"/>
</dbReference>
<keyword evidence="1" id="KW-0805">Transcription regulation</keyword>
<dbReference type="GO" id="GO:0043565">
    <property type="term" value="F:sequence-specific DNA binding"/>
    <property type="evidence" value="ECO:0007669"/>
    <property type="project" value="InterPro"/>
</dbReference>
<evidence type="ECO:0000256" key="1">
    <source>
        <dbReference type="ARBA" id="ARBA00023015"/>
    </source>
</evidence>
<dbReference type="AlphaFoldDB" id="A0A291DU51"/>
<dbReference type="SUPFAM" id="SSF51215">
    <property type="entry name" value="Regulatory protein AraC"/>
    <property type="match status" value="1"/>
</dbReference>
<evidence type="ECO:0000256" key="3">
    <source>
        <dbReference type="ARBA" id="ARBA00023163"/>
    </source>
</evidence>
<evidence type="ECO:0000313" key="5">
    <source>
        <dbReference type="EMBL" id="ATF91317.1"/>
    </source>
</evidence>
<dbReference type="Proteomes" id="UP000217979">
    <property type="component" value="Chromosome"/>
</dbReference>
<evidence type="ECO:0000256" key="2">
    <source>
        <dbReference type="ARBA" id="ARBA00023125"/>
    </source>
</evidence>
<organism evidence="5 6">
    <name type="scientific">Cedecea neteri</name>
    <dbReference type="NCBI Taxonomy" id="158822"/>
    <lineage>
        <taxon>Bacteria</taxon>
        <taxon>Pseudomonadati</taxon>
        <taxon>Pseudomonadota</taxon>
        <taxon>Gammaproteobacteria</taxon>
        <taxon>Enterobacterales</taxon>
        <taxon>Enterobacteriaceae</taxon>
        <taxon>Cedecea</taxon>
    </lineage>
</organism>
<proteinExistence type="predicted"/>
<sequence length="282" mass="31375">MELLANEWTQFVAAPSQGLQGLHAHFNKHRYERHSHDYFVIGTMDVGASKVGLGRGSIIAPAGSAMIVNPGDAHDGSVYSEQGYTYSMLYVQPWVVDGIANELELNPDRSLCFTRPVLSDPDIVAGLQTLHRTLFQQQDSLALEVTLIDALKPLLSRYSTHRFTPQEEHHEPRIARVRDLIHASFASTLTTEDMAQASGLSRVRLNQLFRAAYGLSLHAYLNRVRMDSARQMLRAGLPAADVASAVGLFDQSHLIRRFKGCFGITPAQFVSAHFSDIQYGRR</sequence>
<dbReference type="InterPro" id="IPR018060">
    <property type="entry name" value="HTH_AraC"/>
</dbReference>
<dbReference type="InterPro" id="IPR050204">
    <property type="entry name" value="AraC_XylS_family_regulators"/>
</dbReference>
<dbReference type="Pfam" id="PF12833">
    <property type="entry name" value="HTH_18"/>
    <property type="match status" value="1"/>
</dbReference>
<dbReference type="PANTHER" id="PTHR46796">
    <property type="entry name" value="HTH-TYPE TRANSCRIPTIONAL ACTIVATOR RHAS-RELATED"/>
    <property type="match status" value="1"/>
</dbReference>
<dbReference type="InterPro" id="IPR003313">
    <property type="entry name" value="AraC-bd"/>
</dbReference>
<keyword evidence="3" id="KW-0804">Transcription</keyword>
<evidence type="ECO:0000259" key="4">
    <source>
        <dbReference type="PROSITE" id="PS01124"/>
    </source>
</evidence>
<reference evidence="5 6" key="1">
    <citation type="submission" date="2017-09" db="EMBL/GenBank/DDBJ databases">
        <title>FDA dAtabase for Regulatory Grade micrObial Sequences (FDA-ARGOS): Supporting development and validation of Infectious Disease Dx tests.</title>
        <authorList>
            <person name="Minogue T."/>
            <person name="Wolcott M."/>
            <person name="Wasieloski L."/>
            <person name="Aguilar W."/>
            <person name="Moore D."/>
            <person name="Tallon L."/>
            <person name="Sadzewicz L."/>
            <person name="Ott S."/>
            <person name="Zhao X."/>
            <person name="Nagaraj S."/>
            <person name="Vavikolanu K."/>
            <person name="Aluvathingal J."/>
            <person name="Nadendla S."/>
            <person name="Sichtig H."/>
        </authorList>
    </citation>
    <scope>NUCLEOTIDE SEQUENCE [LARGE SCALE GENOMIC DNA]</scope>
    <source>
        <strain evidence="5 6">FDAARGOS_392</strain>
    </source>
</reference>